<evidence type="ECO:0000313" key="1">
    <source>
        <dbReference type="EMBL" id="MBB2164565.1"/>
    </source>
</evidence>
<comment type="caution">
    <text evidence="1">The sequence shown here is derived from an EMBL/GenBank/DDBJ whole genome shotgun (WGS) entry which is preliminary data.</text>
</comment>
<dbReference type="EMBL" id="JABEQO010000008">
    <property type="protein sequence ID" value="MBB2164565.1"/>
    <property type="molecule type" value="Genomic_DNA"/>
</dbReference>
<proteinExistence type="predicted"/>
<name>A0A7W4NVL8_9PROT</name>
<sequence>MPNTLLSSISIRGLAYQSGLAAETAEAGLNAELSGKRQALDAYDATPGFIGEREDGHILWELDQVLEMDVARLEEALPDLRRAFALSAYHYWETAVYRWHHQEHGKAAKKRLGAHDDLVEEIRRLAQNAPDLSFSVHPDLEAVAKLANVLKHTSADSWQWLIGQCPEPLKPLFPAPSDRHTPVMLTVAQLAWVFEVVSQSGPAGYPGGAGAPRTSDAQ</sequence>
<dbReference type="RefSeq" id="WP_182973632.1">
    <property type="nucleotide sequence ID" value="NZ_JABEQN010000008.1"/>
</dbReference>
<dbReference type="Proteomes" id="UP000561077">
    <property type="component" value="Unassembled WGS sequence"/>
</dbReference>
<evidence type="ECO:0000313" key="3">
    <source>
        <dbReference type="Proteomes" id="UP000540490"/>
    </source>
</evidence>
<dbReference type="AlphaFoldDB" id="A0A7W4NVL8"/>
<evidence type="ECO:0000313" key="4">
    <source>
        <dbReference type="Proteomes" id="UP000561077"/>
    </source>
</evidence>
<evidence type="ECO:0000313" key="2">
    <source>
        <dbReference type="EMBL" id="MBB2193668.1"/>
    </source>
</evidence>
<keyword evidence="3" id="KW-1185">Reference proteome</keyword>
<protein>
    <submittedName>
        <fullName evidence="1">Uncharacterized protein</fullName>
    </submittedName>
</protein>
<dbReference type="EMBL" id="JABEQN010000008">
    <property type="protein sequence ID" value="MBB2193668.1"/>
    <property type="molecule type" value="Genomic_DNA"/>
</dbReference>
<reference evidence="3 4" key="1">
    <citation type="submission" date="2020-04" db="EMBL/GenBank/DDBJ databases">
        <title>Description of novel Gluconacetobacter.</title>
        <authorList>
            <person name="Sombolestani A."/>
        </authorList>
    </citation>
    <scope>NUCLEOTIDE SEQUENCE [LARGE SCALE GENOMIC DNA]</scope>
    <source>
        <strain evidence="2 3">LMG 1728</strain>
        <strain evidence="1 4">LMG 1731</strain>
    </source>
</reference>
<organism evidence="1 4">
    <name type="scientific">Gluconacetobacter dulcium</name>
    <dbReference type="NCBI Taxonomy" id="2729096"/>
    <lineage>
        <taxon>Bacteria</taxon>
        <taxon>Pseudomonadati</taxon>
        <taxon>Pseudomonadota</taxon>
        <taxon>Alphaproteobacteria</taxon>
        <taxon>Acetobacterales</taxon>
        <taxon>Acetobacteraceae</taxon>
        <taxon>Gluconacetobacter</taxon>
    </lineage>
</organism>
<dbReference type="Proteomes" id="UP000540490">
    <property type="component" value="Unassembled WGS sequence"/>
</dbReference>
<gene>
    <name evidence="2" type="ORF">HLH25_08435</name>
    <name evidence="1" type="ORF">HLH26_08420</name>
</gene>
<accession>A0A7W4NVL8</accession>